<feature type="compositionally biased region" description="Low complexity" evidence="1">
    <location>
        <begin position="472"/>
        <end position="493"/>
    </location>
</feature>
<name>A0A9W6C0H1_9CHLO</name>
<evidence type="ECO:0000256" key="1">
    <source>
        <dbReference type="SAM" id="MobiDB-lite"/>
    </source>
</evidence>
<dbReference type="PANTHER" id="PTHR24330:SF19">
    <property type="entry name" value="MEDIATOR OF RNA POLYMERASE II TRANSCRIPTION SUBUNIT 29"/>
    <property type="match status" value="1"/>
</dbReference>
<evidence type="ECO:0000313" key="4">
    <source>
        <dbReference type="Proteomes" id="UP001165080"/>
    </source>
</evidence>
<evidence type="ECO:0000256" key="2">
    <source>
        <dbReference type="SAM" id="Phobius"/>
    </source>
</evidence>
<keyword evidence="2" id="KW-1133">Transmembrane helix</keyword>
<reference evidence="3 4" key="1">
    <citation type="journal article" date="2023" name="Commun. Biol.">
        <title>Reorganization of the ancestral sex-determining regions during the evolution of trioecy in Pleodorina starrii.</title>
        <authorList>
            <person name="Takahashi K."/>
            <person name="Suzuki S."/>
            <person name="Kawai-Toyooka H."/>
            <person name="Yamamoto K."/>
            <person name="Hamaji T."/>
            <person name="Ootsuki R."/>
            <person name="Yamaguchi H."/>
            <person name="Kawachi M."/>
            <person name="Higashiyama T."/>
            <person name="Nozaki H."/>
        </authorList>
    </citation>
    <scope>NUCLEOTIDE SEQUENCE [LARGE SCALE GENOMIC DNA]</scope>
    <source>
        <strain evidence="3 4">NIES-4479</strain>
    </source>
</reference>
<evidence type="ECO:0000313" key="3">
    <source>
        <dbReference type="EMBL" id="GLC60876.1"/>
    </source>
</evidence>
<protein>
    <submittedName>
        <fullName evidence="3">Uncharacterized protein</fullName>
    </submittedName>
</protein>
<dbReference type="Proteomes" id="UP001165080">
    <property type="component" value="Unassembled WGS sequence"/>
</dbReference>
<organism evidence="3 4">
    <name type="scientific">Pleodorina starrii</name>
    <dbReference type="NCBI Taxonomy" id="330485"/>
    <lineage>
        <taxon>Eukaryota</taxon>
        <taxon>Viridiplantae</taxon>
        <taxon>Chlorophyta</taxon>
        <taxon>core chlorophytes</taxon>
        <taxon>Chlorophyceae</taxon>
        <taxon>CS clade</taxon>
        <taxon>Chlamydomonadales</taxon>
        <taxon>Volvocaceae</taxon>
        <taxon>Pleodorina</taxon>
    </lineage>
</organism>
<feature type="transmembrane region" description="Helical" evidence="2">
    <location>
        <begin position="23"/>
        <end position="41"/>
    </location>
</feature>
<keyword evidence="2" id="KW-0812">Transmembrane</keyword>
<proteinExistence type="predicted"/>
<dbReference type="PANTHER" id="PTHR24330">
    <property type="entry name" value="HOMEOBOX PROTEIN BARH-LIKE"/>
    <property type="match status" value="1"/>
</dbReference>
<gene>
    <name evidence="3" type="primary">PLEST008082</name>
    <name evidence="3" type="ORF">PLESTB_001686100</name>
</gene>
<accession>A0A9W6C0H1</accession>
<dbReference type="InterPro" id="IPR052145">
    <property type="entry name" value="Mediator/Homeobox_domain"/>
</dbReference>
<keyword evidence="4" id="KW-1185">Reference proteome</keyword>
<sequence>MCCAAALAGCRRREVRTRTRLKGSWTSGLGVFAAAILLSLCSRSSARSVPKLSDYCPPEPATGQLTFKSVDNVNSACTPGAHDEVGQAVFQCWQQFVITINGCQVTMRTAEDQLAGPGRLPCRMFGVSGNLTGEEGIEAQMWADVDGPALLSYYSMEPEAVAALQYDNSRQLVRDIWAFMRRFTNDLRFDNDSWIDQGFDHYQQQHDQRAASDATAAADDDDDAAAAAAAAAATTGGATEFEPRFQQQQQQQEQRELILDDDDESLHLRRRQQLVAAVGAALGGTGAGAMDEVDEGDEAQRGWLMASSSRRRERHGPMRVYRSSETRVVVKVPTGCKYRYNVNPTSHVFDSPTRHHAHIEWRTILLTVAALSTVLAVLGLGTCTYFSHRHAVYVASYWEYQAVKDQLGSELPPSTYLRLFGEEPKSAAAAAAATAAALAAARAARGGAAAATAAPPQAAAPAAAAAPPPPQLSSAIQQHPAAGLSAQAASAPQTGAGEPDGTSSQSSNANGSGLAAVAANAAAAAALVPVPAAVPPPVMGHSS</sequence>
<feature type="compositionally biased region" description="Polar residues" evidence="1">
    <location>
        <begin position="501"/>
        <end position="511"/>
    </location>
</feature>
<dbReference type="EMBL" id="BRXU01000039">
    <property type="protein sequence ID" value="GLC60876.1"/>
    <property type="molecule type" value="Genomic_DNA"/>
</dbReference>
<feature type="region of interest" description="Disordered" evidence="1">
    <location>
        <begin position="460"/>
        <end position="513"/>
    </location>
</feature>
<dbReference type="AlphaFoldDB" id="A0A9W6C0H1"/>
<keyword evidence="2" id="KW-0472">Membrane</keyword>
<comment type="caution">
    <text evidence="3">The sequence shown here is derived from an EMBL/GenBank/DDBJ whole genome shotgun (WGS) entry which is preliminary data.</text>
</comment>